<dbReference type="NCBIfam" id="NF005209">
    <property type="entry name" value="PRK06680.1"/>
    <property type="match status" value="1"/>
</dbReference>
<protein>
    <recommendedName>
        <fullName evidence="8">Probable branched-chain-amino-acid aminotransferase</fullName>
        <ecNumber evidence="7">2.6.1.42</ecNumber>
    </recommendedName>
</protein>
<dbReference type="EMBL" id="JAYWLC010000006">
    <property type="protein sequence ID" value="MER5171989.1"/>
    <property type="molecule type" value="Genomic_DNA"/>
</dbReference>
<dbReference type="Pfam" id="PF01063">
    <property type="entry name" value="Aminotran_4"/>
    <property type="match status" value="1"/>
</dbReference>
<comment type="catalytic activity">
    <reaction evidence="12">
        <text>L-isoleucine + 2-oxoglutarate = (S)-3-methyl-2-oxopentanoate + L-glutamate</text>
        <dbReference type="Rhea" id="RHEA:24801"/>
        <dbReference type="ChEBI" id="CHEBI:16810"/>
        <dbReference type="ChEBI" id="CHEBI:29985"/>
        <dbReference type="ChEBI" id="CHEBI:35146"/>
        <dbReference type="ChEBI" id="CHEBI:58045"/>
        <dbReference type="EC" id="2.6.1.42"/>
    </reaction>
</comment>
<dbReference type="EC" id="2.6.1.42" evidence="7"/>
<dbReference type="InterPro" id="IPR018300">
    <property type="entry name" value="Aminotrans_IV_CS"/>
</dbReference>
<comment type="pathway">
    <text evidence="5">Amino-acid biosynthesis; L-leucine biosynthesis; L-leucine from 3-methyl-2-oxobutanoate: step 4/4.</text>
</comment>
<dbReference type="CDD" id="cd01558">
    <property type="entry name" value="D-AAT_like"/>
    <property type="match status" value="1"/>
</dbReference>
<dbReference type="Proteomes" id="UP001438953">
    <property type="component" value="Unassembled WGS sequence"/>
</dbReference>
<evidence type="ECO:0000256" key="9">
    <source>
        <dbReference type="ARBA" id="ARBA00022898"/>
    </source>
</evidence>
<dbReference type="Gene3D" id="3.20.10.10">
    <property type="entry name" value="D-amino Acid Aminotransferase, subunit A, domain 2"/>
    <property type="match status" value="1"/>
</dbReference>
<evidence type="ECO:0000256" key="12">
    <source>
        <dbReference type="ARBA" id="ARBA00048798"/>
    </source>
</evidence>
<dbReference type="GO" id="GO:0047810">
    <property type="term" value="F:D-alanine-2-oxoglutarate aminotransferase activity"/>
    <property type="evidence" value="ECO:0007669"/>
    <property type="project" value="UniProtKB-EC"/>
</dbReference>
<dbReference type="InterPro" id="IPR050571">
    <property type="entry name" value="Class-IV_PLP-Dep_Aminotrnsfr"/>
</dbReference>
<evidence type="ECO:0000256" key="6">
    <source>
        <dbReference type="ARBA" id="ARBA00009320"/>
    </source>
</evidence>
<dbReference type="InterPro" id="IPR001544">
    <property type="entry name" value="Aminotrans_IV"/>
</dbReference>
<reference evidence="16 17" key="1">
    <citation type="submission" date="2024-01" db="EMBL/GenBank/DDBJ databases">
        <authorList>
            <person name="Deng Y."/>
            <person name="Su J."/>
        </authorList>
    </citation>
    <scope>NUCLEOTIDE SEQUENCE [LARGE SCALE GENOMIC DNA]</scope>
    <source>
        <strain evidence="16 17">CPCC 100088</strain>
    </source>
</reference>
<dbReference type="PANTHER" id="PTHR42743">
    <property type="entry name" value="AMINO-ACID AMINOTRANSFERASE"/>
    <property type="match status" value="1"/>
</dbReference>
<organism evidence="16 17">
    <name type="scientific">Thioclava kandeliae</name>
    <dbReference type="NCBI Taxonomy" id="3070818"/>
    <lineage>
        <taxon>Bacteria</taxon>
        <taxon>Pseudomonadati</taxon>
        <taxon>Pseudomonadota</taxon>
        <taxon>Alphaproteobacteria</taxon>
        <taxon>Rhodobacterales</taxon>
        <taxon>Paracoccaceae</taxon>
        <taxon>Thioclava</taxon>
    </lineage>
</organism>
<reference evidence="16 17" key="2">
    <citation type="submission" date="2024-06" db="EMBL/GenBank/DDBJ databases">
        <title>Thioclava kandeliae sp. nov. from a rhizosphere soil sample of Kandelia candel in a mangrove.</title>
        <authorList>
            <person name="Mu T."/>
        </authorList>
    </citation>
    <scope>NUCLEOTIDE SEQUENCE [LARGE SCALE GENOMIC DNA]</scope>
    <source>
        <strain evidence="16 17">CPCC 100088</strain>
    </source>
</reference>
<name>A0ABV1SHM3_9RHOB</name>
<comment type="cofactor">
    <cofactor evidence="1 15">
        <name>pyridoxal 5'-phosphate</name>
        <dbReference type="ChEBI" id="CHEBI:597326"/>
    </cofactor>
</comment>
<evidence type="ECO:0000256" key="7">
    <source>
        <dbReference type="ARBA" id="ARBA00013053"/>
    </source>
</evidence>
<keyword evidence="16" id="KW-0808">Transferase</keyword>
<dbReference type="Gene3D" id="3.30.470.10">
    <property type="match status" value="1"/>
</dbReference>
<evidence type="ECO:0000256" key="5">
    <source>
        <dbReference type="ARBA" id="ARBA00005072"/>
    </source>
</evidence>
<comment type="similarity">
    <text evidence="6 14">Belongs to the class-IV pyridoxal-phosphate-dependent aminotransferase family.</text>
</comment>
<evidence type="ECO:0000313" key="16">
    <source>
        <dbReference type="EMBL" id="MER5171989.1"/>
    </source>
</evidence>
<comment type="caution">
    <text evidence="16">The sequence shown here is derived from an EMBL/GenBank/DDBJ whole genome shotgun (WGS) entry which is preliminary data.</text>
</comment>
<evidence type="ECO:0000256" key="2">
    <source>
        <dbReference type="ARBA" id="ARBA00003109"/>
    </source>
</evidence>
<evidence type="ECO:0000256" key="8">
    <source>
        <dbReference type="ARBA" id="ARBA00014472"/>
    </source>
</evidence>
<keyword evidence="16" id="KW-0032">Aminotransferase</keyword>
<sequence>MSRIVYLNGEYIPEEEAKVSIFDRGFVMGDAVYEVTAVIGGKLWDFEGHVKRLARSLNELEMQNPLSREELLEIHRELIARNPEFIDGGIYLQISRGNAGDRDFAFPPADVKPTVVLYTQAKNGLLDDPKAKKGIKVISVPDLRWHRRDIKTVQLLYPSLAKMAAKKAHVDDAWFVEDGFVTEGSSNNVYIVKNGKIITRPLSNDILHGITRAALLRYASEAQMTIEERPFTIEEAQAADEAFFTSASAFVTPVVEVDGKPVASGKPGPVAVRLREIYLEESAKSAI</sequence>
<evidence type="ECO:0000256" key="1">
    <source>
        <dbReference type="ARBA" id="ARBA00001933"/>
    </source>
</evidence>
<dbReference type="PANTHER" id="PTHR42743:SF11">
    <property type="entry name" value="AMINODEOXYCHORISMATE LYASE"/>
    <property type="match status" value="1"/>
</dbReference>
<keyword evidence="17" id="KW-1185">Reference proteome</keyword>
<comment type="catalytic activity">
    <reaction evidence="11">
        <text>L-valine + 2-oxoglutarate = 3-methyl-2-oxobutanoate + L-glutamate</text>
        <dbReference type="Rhea" id="RHEA:24813"/>
        <dbReference type="ChEBI" id="CHEBI:11851"/>
        <dbReference type="ChEBI" id="CHEBI:16810"/>
        <dbReference type="ChEBI" id="CHEBI:29985"/>
        <dbReference type="ChEBI" id="CHEBI:57762"/>
        <dbReference type="EC" id="2.6.1.42"/>
    </reaction>
</comment>
<keyword evidence="10" id="KW-0100">Branched-chain amino acid biosynthesis</keyword>
<comment type="function">
    <text evidence="2">Acts on leucine, isoleucine and valine.</text>
</comment>
<dbReference type="PROSITE" id="PS00770">
    <property type="entry name" value="AA_TRANSFER_CLASS_4"/>
    <property type="match status" value="1"/>
</dbReference>
<evidence type="ECO:0000256" key="14">
    <source>
        <dbReference type="RuleBase" id="RU004106"/>
    </source>
</evidence>
<dbReference type="InterPro" id="IPR036038">
    <property type="entry name" value="Aminotransferase-like"/>
</dbReference>
<comment type="pathway">
    <text evidence="4">Amino-acid biosynthesis; L-valine biosynthesis; L-valine from pyruvate: step 4/4.</text>
</comment>
<evidence type="ECO:0000256" key="11">
    <source>
        <dbReference type="ARBA" id="ARBA00048212"/>
    </source>
</evidence>
<evidence type="ECO:0000256" key="3">
    <source>
        <dbReference type="ARBA" id="ARBA00004824"/>
    </source>
</evidence>
<evidence type="ECO:0000256" key="13">
    <source>
        <dbReference type="ARBA" id="ARBA00049229"/>
    </source>
</evidence>
<evidence type="ECO:0000256" key="15">
    <source>
        <dbReference type="RuleBase" id="RU004516"/>
    </source>
</evidence>
<evidence type="ECO:0000256" key="10">
    <source>
        <dbReference type="ARBA" id="ARBA00023304"/>
    </source>
</evidence>
<comment type="catalytic activity">
    <reaction evidence="13">
        <text>L-leucine + 2-oxoglutarate = 4-methyl-2-oxopentanoate + L-glutamate</text>
        <dbReference type="Rhea" id="RHEA:18321"/>
        <dbReference type="ChEBI" id="CHEBI:16810"/>
        <dbReference type="ChEBI" id="CHEBI:17865"/>
        <dbReference type="ChEBI" id="CHEBI:29985"/>
        <dbReference type="ChEBI" id="CHEBI:57427"/>
        <dbReference type="EC" id="2.6.1.42"/>
    </reaction>
</comment>
<dbReference type="RefSeq" id="WP_350936621.1">
    <property type="nucleotide sequence ID" value="NZ_JAYWLC010000006.1"/>
</dbReference>
<keyword evidence="9 15" id="KW-0663">Pyridoxal phosphate</keyword>
<comment type="pathway">
    <text evidence="3">Amino-acid biosynthesis; L-isoleucine biosynthesis; L-isoleucine from 2-oxobutanoate: step 4/4.</text>
</comment>
<dbReference type="InterPro" id="IPR043132">
    <property type="entry name" value="BCAT-like_C"/>
</dbReference>
<dbReference type="SUPFAM" id="SSF56752">
    <property type="entry name" value="D-aminoacid aminotransferase-like PLP-dependent enzymes"/>
    <property type="match status" value="1"/>
</dbReference>
<proteinExistence type="inferred from homology"/>
<evidence type="ECO:0000313" key="17">
    <source>
        <dbReference type="Proteomes" id="UP001438953"/>
    </source>
</evidence>
<gene>
    <name evidence="16" type="ORF">VSX56_09385</name>
</gene>
<accession>A0ABV1SHM3</accession>
<evidence type="ECO:0000256" key="4">
    <source>
        <dbReference type="ARBA" id="ARBA00004931"/>
    </source>
</evidence>
<dbReference type="InterPro" id="IPR043131">
    <property type="entry name" value="BCAT-like_N"/>
</dbReference>
<keyword evidence="10" id="KW-0028">Amino-acid biosynthesis</keyword>